<organism evidence="2 3">
    <name type="scientific">Paramecium primaurelia</name>
    <dbReference type="NCBI Taxonomy" id="5886"/>
    <lineage>
        <taxon>Eukaryota</taxon>
        <taxon>Sar</taxon>
        <taxon>Alveolata</taxon>
        <taxon>Ciliophora</taxon>
        <taxon>Intramacronucleata</taxon>
        <taxon>Oligohymenophorea</taxon>
        <taxon>Peniculida</taxon>
        <taxon>Parameciidae</taxon>
        <taxon>Paramecium</taxon>
    </lineage>
</organism>
<sequence length="266" mass="30703">MLQNIFTLLFALLDLFVLYILHYYLDEYCSQISTLNKILAILSSFIPAIKNIKCSLILKPIQTSMQFGFLPNLLTSNAILNFILSMIIRLSIIAFVIVFPFSIMLIMKLSSFLNFIGLIISIYLLIQLSWKSGIYFQYNLKHAQIASIIPGIIFIYYLLTSSGFLCKLSILLPILQFIITEKGSLITSLMIGIFMMQKSILMIYIIQSLLIYYIIFGMKNKFTRILIGLIISCSIDIKENSMTQILYFSIYVLTLIKTRFRQTKYN</sequence>
<feature type="transmembrane region" description="Helical" evidence="1">
    <location>
        <begin position="78"/>
        <end position="99"/>
    </location>
</feature>
<feature type="transmembrane region" description="Helical" evidence="1">
    <location>
        <begin position="111"/>
        <end position="130"/>
    </location>
</feature>
<proteinExistence type="predicted"/>
<evidence type="ECO:0000313" key="3">
    <source>
        <dbReference type="Proteomes" id="UP000688137"/>
    </source>
</evidence>
<evidence type="ECO:0000313" key="2">
    <source>
        <dbReference type="EMBL" id="CAD8064093.1"/>
    </source>
</evidence>
<dbReference type="Proteomes" id="UP000688137">
    <property type="component" value="Unassembled WGS sequence"/>
</dbReference>
<feature type="transmembrane region" description="Helical" evidence="1">
    <location>
        <begin position="6"/>
        <end position="25"/>
    </location>
</feature>
<keyword evidence="1" id="KW-1133">Transmembrane helix</keyword>
<feature type="transmembrane region" description="Helical" evidence="1">
    <location>
        <begin position="142"/>
        <end position="159"/>
    </location>
</feature>
<dbReference type="AlphaFoldDB" id="A0A8S1LEU4"/>
<reference evidence="2" key="1">
    <citation type="submission" date="2021-01" db="EMBL/GenBank/DDBJ databases">
        <authorList>
            <consortium name="Genoscope - CEA"/>
            <person name="William W."/>
        </authorList>
    </citation>
    <scope>NUCLEOTIDE SEQUENCE</scope>
</reference>
<gene>
    <name evidence="2" type="ORF">PPRIM_AZ9-3.1.T0350293</name>
</gene>
<comment type="caution">
    <text evidence="2">The sequence shown here is derived from an EMBL/GenBank/DDBJ whole genome shotgun (WGS) entry which is preliminary data.</text>
</comment>
<protein>
    <submittedName>
        <fullName evidence="2">Uncharacterized protein</fullName>
    </submittedName>
</protein>
<name>A0A8S1LEU4_PARPR</name>
<evidence type="ECO:0000256" key="1">
    <source>
        <dbReference type="SAM" id="Phobius"/>
    </source>
</evidence>
<keyword evidence="3" id="KW-1185">Reference proteome</keyword>
<feature type="transmembrane region" description="Helical" evidence="1">
    <location>
        <begin position="171"/>
        <end position="194"/>
    </location>
</feature>
<dbReference type="EMBL" id="CAJJDM010000034">
    <property type="protein sequence ID" value="CAD8064093.1"/>
    <property type="molecule type" value="Genomic_DNA"/>
</dbReference>
<dbReference type="OMA" id="GIFMMQK"/>
<keyword evidence="1" id="KW-0472">Membrane</keyword>
<keyword evidence="1" id="KW-0812">Transmembrane</keyword>
<accession>A0A8S1LEU4</accession>
<feature type="transmembrane region" description="Helical" evidence="1">
    <location>
        <begin position="200"/>
        <end position="218"/>
    </location>
</feature>